<keyword evidence="1" id="KW-0812">Transmembrane</keyword>
<evidence type="ECO:0000313" key="3">
    <source>
        <dbReference type="Proteomes" id="UP000199611"/>
    </source>
</evidence>
<keyword evidence="1" id="KW-1133">Transmembrane helix</keyword>
<proteinExistence type="predicted"/>
<keyword evidence="3" id="KW-1185">Reference proteome</keyword>
<reference evidence="2 3" key="1">
    <citation type="submission" date="2016-10" db="EMBL/GenBank/DDBJ databases">
        <authorList>
            <person name="de Groot N.N."/>
        </authorList>
    </citation>
    <scope>NUCLEOTIDE SEQUENCE [LARGE SCALE GENOMIC DNA]</scope>
    <source>
        <strain evidence="2 3">DSM 9990</strain>
    </source>
</reference>
<keyword evidence="1" id="KW-0472">Membrane</keyword>
<evidence type="ECO:0000313" key="2">
    <source>
        <dbReference type="EMBL" id="SFM42199.1"/>
    </source>
</evidence>
<feature type="transmembrane region" description="Helical" evidence="1">
    <location>
        <begin position="55"/>
        <end position="72"/>
    </location>
</feature>
<dbReference type="Proteomes" id="UP000199611">
    <property type="component" value="Unassembled WGS sequence"/>
</dbReference>
<gene>
    <name evidence="2" type="ORF">SAMN05660836_00162</name>
</gene>
<dbReference type="AlphaFoldDB" id="A0A1I4QQA5"/>
<accession>A0A1I4QQA5</accession>
<evidence type="ECO:0000256" key="1">
    <source>
        <dbReference type="SAM" id="Phobius"/>
    </source>
</evidence>
<organism evidence="2 3">
    <name type="scientific">Thermodesulforhabdus norvegica</name>
    <dbReference type="NCBI Taxonomy" id="39841"/>
    <lineage>
        <taxon>Bacteria</taxon>
        <taxon>Pseudomonadati</taxon>
        <taxon>Thermodesulfobacteriota</taxon>
        <taxon>Syntrophobacteria</taxon>
        <taxon>Syntrophobacterales</taxon>
        <taxon>Thermodesulforhabdaceae</taxon>
        <taxon>Thermodesulforhabdus</taxon>
    </lineage>
</organism>
<name>A0A1I4QQA5_9BACT</name>
<dbReference type="EMBL" id="FOUU01000001">
    <property type="protein sequence ID" value="SFM42199.1"/>
    <property type="molecule type" value="Genomic_DNA"/>
</dbReference>
<protein>
    <submittedName>
        <fullName evidence="2">Uncharacterized protein</fullName>
    </submittedName>
</protein>
<sequence length="73" mass="8406">MNAATNSSFPQNDITDGNHYRYSVMPYDLQKACDFNTLVETLALQHSYQFMKIKGILLFFVYHYTFVLAITGS</sequence>